<gene>
    <name evidence="1" type="ORF">WUBG_14195</name>
</gene>
<sequence>MYVQLGAALLYRVKLLSVNLLISKGKETVAPGILPLHSDSCYNKCEETERDEIIEWEEQENLFFLTNAGCHRTKKRNRLIPFIDSAAFLSNRMQLVVMSSSSSVLLRVHNFILVRFVQGVRSTKSIEKWTSAA</sequence>
<protein>
    <submittedName>
        <fullName evidence="1">Uncharacterized protein</fullName>
    </submittedName>
</protein>
<reference evidence="2" key="1">
    <citation type="submission" date="2012-08" db="EMBL/GenBank/DDBJ databases">
        <title>The Genome Sequence of Wuchereria bancrofti.</title>
        <authorList>
            <person name="Nutman T.B."/>
            <person name="Fink D.L."/>
            <person name="Russ C."/>
            <person name="Young S."/>
            <person name="Zeng Q."/>
            <person name="Koehrsen M."/>
            <person name="Alvarado L."/>
            <person name="Berlin A."/>
            <person name="Chapman S.B."/>
            <person name="Chen Z."/>
            <person name="Freedman E."/>
            <person name="Gellesch M."/>
            <person name="Goldberg J."/>
            <person name="Griggs A."/>
            <person name="Gujja S."/>
            <person name="Heilman E.R."/>
            <person name="Heiman D."/>
            <person name="Hepburn T."/>
            <person name="Howarth C."/>
            <person name="Jen D."/>
            <person name="Larson L."/>
            <person name="Lewis B."/>
            <person name="Mehta T."/>
            <person name="Park D."/>
            <person name="Pearson M."/>
            <person name="Roberts A."/>
            <person name="Saif S."/>
            <person name="Shea T."/>
            <person name="Shenoy N."/>
            <person name="Sisk P."/>
            <person name="Stolte C."/>
            <person name="Sykes S."/>
            <person name="Walk T."/>
            <person name="White J."/>
            <person name="Yandava C."/>
            <person name="Haas B."/>
            <person name="Henn M.R."/>
            <person name="Nusbaum C."/>
            <person name="Birren B."/>
        </authorList>
    </citation>
    <scope>NUCLEOTIDE SEQUENCE [LARGE SCALE GENOMIC DNA]</scope>
    <source>
        <strain evidence="2">NA</strain>
    </source>
</reference>
<dbReference type="EMBL" id="ADBV01011431">
    <property type="protein sequence ID" value="EJW74898.1"/>
    <property type="molecule type" value="Genomic_DNA"/>
</dbReference>
<organism evidence="1 2">
    <name type="scientific">Wuchereria bancrofti</name>
    <dbReference type="NCBI Taxonomy" id="6293"/>
    <lineage>
        <taxon>Eukaryota</taxon>
        <taxon>Metazoa</taxon>
        <taxon>Ecdysozoa</taxon>
        <taxon>Nematoda</taxon>
        <taxon>Chromadorea</taxon>
        <taxon>Rhabditida</taxon>
        <taxon>Spirurina</taxon>
        <taxon>Spiruromorpha</taxon>
        <taxon>Filarioidea</taxon>
        <taxon>Onchocercidae</taxon>
        <taxon>Wuchereria</taxon>
    </lineage>
</organism>
<dbReference type="AlphaFoldDB" id="J9DYQ8"/>
<proteinExistence type="predicted"/>
<accession>J9DYQ8</accession>
<name>J9DYQ8_WUCBA</name>
<dbReference type="Proteomes" id="UP000004810">
    <property type="component" value="Unassembled WGS sequence"/>
</dbReference>
<comment type="caution">
    <text evidence="1">The sequence shown here is derived from an EMBL/GenBank/DDBJ whole genome shotgun (WGS) entry which is preliminary data.</text>
</comment>
<evidence type="ECO:0000313" key="1">
    <source>
        <dbReference type="EMBL" id="EJW74898.1"/>
    </source>
</evidence>
<evidence type="ECO:0000313" key="2">
    <source>
        <dbReference type="Proteomes" id="UP000004810"/>
    </source>
</evidence>